<name>A0ABQ9WD17_SAGOE</name>
<accession>A0ABQ9WD17</accession>
<gene>
    <name evidence="1" type="ORF">P7K49_000935</name>
</gene>
<comment type="caution">
    <text evidence="1">The sequence shown here is derived from an EMBL/GenBank/DDBJ whole genome shotgun (WGS) entry which is preliminary data.</text>
</comment>
<keyword evidence="2" id="KW-1185">Reference proteome</keyword>
<dbReference type="Proteomes" id="UP001266305">
    <property type="component" value="Unassembled WGS sequence"/>
</dbReference>
<sequence length="113" mass="12743">MSPWENLRGRGQQLLEPSIVEGTRLPSSGRVETLTLSSHMSVFGEPSSTEDASVEYTEGCWLASGHIMTRFEFCFTHFTVQKPSAGLYTLADLPQCSAVKLRHRLKGDWIWLR</sequence>
<proteinExistence type="predicted"/>
<evidence type="ECO:0000313" key="1">
    <source>
        <dbReference type="EMBL" id="KAK2119549.1"/>
    </source>
</evidence>
<organism evidence="1 2">
    <name type="scientific">Saguinus oedipus</name>
    <name type="common">Cotton-top tamarin</name>
    <name type="synonym">Oedipomidas oedipus</name>
    <dbReference type="NCBI Taxonomy" id="9490"/>
    <lineage>
        <taxon>Eukaryota</taxon>
        <taxon>Metazoa</taxon>
        <taxon>Chordata</taxon>
        <taxon>Craniata</taxon>
        <taxon>Vertebrata</taxon>
        <taxon>Euteleostomi</taxon>
        <taxon>Mammalia</taxon>
        <taxon>Eutheria</taxon>
        <taxon>Euarchontoglires</taxon>
        <taxon>Primates</taxon>
        <taxon>Haplorrhini</taxon>
        <taxon>Platyrrhini</taxon>
        <taxon>Cebidae</taxon>
        <taxon>Callitrichinae</taxon>
        <taxon>Saguinus</taxon>
    </lineage>
</organism>
<reference evidence="1 2" key="1">
    <citation type="submission" date="2023-05" db="EMBL/GenBank/DDBJ databases">
        <title>B98-5 Cell Line De Novo Hybrid Assembly: An Optical Mapping Approach.</title>
        <authorList>
            <person name="Kananen K."/>
            <person name="Auerbach J.A."/>
            <person name="Kautto E."/>
            <person name="Blachly J.S."/>
        </authorList>
    </citation>
    <scope>NUCLEOTIDE SEQUENCE [LARGE SCALE GENOMIC DNA]</scope>
    <source>
        <strain evidence="1">B95-8</strain>
        <tissue evidence="1">Cell line</tissue>
    </source>
</reference>
<dbReference type="EMBL" id="JASSZA010000001">
    <property type="protein sequence ID" value="KAK2119549.1"/>
    <property type="molecule type" value="Genomic_DNA"/>
</dbReference>
<evidence type="ECO:0000313" key="2">
    <source>
        <dbReference type="Proteomes" id="UP001266305"/>
    </source>
</evidence>
<protein>
    <submittedName>
        <fullName evidence="1">Uncharacterized protein</fullName>
    </submittedName>
</protein>